<evidence type="ECO:0000313" key="1">
    <source>
        <dbReference type="EMBL" id="QJA64875.1"/>
    </source>
</evidence>
<protein>
    <submittedName>
        <fullName evidence="1">Uncharacterized protein</fullName>
    </submittedName>
</protein>
<dbReference type="EMBL" id="MT141528">
    <property type="protein sequence ID" value="QJA64875.1"/>
    <property type="molecule type" value="Genomic_DNA"/>
</dbReference>
<sequence>MSDIRMTIGATTKDFNLAVENRQKLFNIREEPIVPIKSLSDIPSYGDLPPEKILAFVQNNWRGGMGQKDRFITPDMFADGQSIDTREPNQIILGPLINTIGAVAATVSYQLFFEDREYAASTRYVWKLSADNTTWTQVLDVGAGDTIECMGHYDGYIYVGLTTGLYYYSNTGESGAWTQYTTDANGIMHEVCVAPSFSSTKDILVLAQRPNIVRTTISPLNAGAGWLDPPYYIGDEYSNITSLFVLNGTLFIGKEDGLYALPVDGRPIKVLDYSAQKSSTNFAYHTNWQGITYINAADDILEIIGGSGSVYSIDYVGPLHKSPELATIGSVKGIASDDKNIYAVYLVGSNYIIYAGRERRDERYGLRWEWTPHIYLSTNACGSIQVAQRTSASPKLWFAYGTNMANAILAKAPNLPLGDSAYRFCAQGYLITSYFDAGYDTWQKLFYQLWTVAENLSASHITITVTYQKDTDSSWSALATVTSNGVQSVDLSALAGKKFRLKFQLDSDDSTITPILREFIYRGILQPEITRTLDFTIVLEQSTSRKVSSDLSFLEDGRTATSPITLKDLRFGTTKYVTFLPNSPMEVEVMDEVTKQPSYRARILAQQLNWTAP</sequence>
<organism evidence="1">
    <name type="scientific">viral metagenome</name>
    <dbReference type="NCBI Taxonomy" id="1070528"/>
    <lineage>
        <taxon>unclassified sequences</taxon>
        <taxon>metagenomes</taxon>
        <taxon>organismal metagenomes</taxon>
    </lineage>
</organism>
<dbReference type="EMBL" id="MT142433">
    <property type="protein sequence ID" value="QJA80734.1"/>
    <property type="molecule type" value="Genomic_DNA"/>
</dbReference>
<dbReference type="AlphaFoldDB" id="A0A6M3J6K8"/>
<name>A0A6M3J6K8_9ZZZZ</name>
<evidence type="ECO:0000313" key="2">
    <source>
        <dbReference type="EMBL" id="QJA80734.1"/>
    </source>
</evidence>
<accession>A0A6M3J6K8</accession>
<proteinExistence type="predicted"/>
<reference evidence="1" key="1">
    <citation type="submission" date="2020-03" db="EMBL/GenBank/DDBJ databases">
        <title>The deep terrestrial virosphere.</title>
        <authorList>
            <person name="Holmfeldt K."/>
            <person name="Nilsson E."/>
            <person name="Simone D."/>
            <person name="Lopez-Fernandez M."/>
            <person name="Wu X."/>
            <person name="de Brujin I."/>
            <person name="Lundin D."/>
            <person name="Andersson A."/>
            <person name="Bertilsson S."/>
            <person name="Dopson M."/>
        </authorList>
    </citation>
    <scope>NUCLEOTIDE SEQUENCE</scope>
    <source>
        <strain evidence="2">MM415A00666</strain>
        <strain evidence="1">MM415B00458</strain>
    </source>
</reference>
<gene>
    <name evidence="2" type="ORF">MM415A00666_0016</name>
    <name evidence="1" type="ORF">MM415B00458_0026</name>
</gene>